<dbReference type="InterPro" id="IPR011429">
    <property type="entry name" value="Cyt_c_Planctomycete-type"/>
</dbReference>
<reference evidence="4" key="1">
    <citation type="submission" date="2018-05" db="EMBL/GenBank/DDBJ databases">
        <authorList>
            <person name="Lanie J.A."/>
            <person name="Ng W.-L."/>
            <person name="Kazmierczak K.M."/>
            <person name="Andrzejewski T.M."/>
            <person name="Davidsen T.M."/>
            <person name="Wayne K.J."/>
            <person name="Tettelin H."/>
            <person name="Glass J.I."/>
            <person name="Rusch D."/>
            <person name="Podicherti R."/>
            <person name="Tsui H.-C.T."/>
            <person name="Winkler M.E."/>
        </authorList>
    </citation>
    <scope>NUCLEOTIDE SEQUENCE</scope>
</reference>
<evidence type="ECO:0000259" key="2">
    <source>
        <dbReference type="Pfam" id="PF07626"/>
    </source>
</evidence>
<name>A0A382T1P8_9ZZZZ</name>
<protein>
    <recommendedName>
        <fullName evidence="5">DUF1587 domain-containing protein</fullName>
    </recommendedName>
</protein>
<dbReference type="Pfam" id="PF07635">
    <property type="entry name" value="PSCyt1"/>
    <property type="match status" value="1"/>
</dbReference>
<feature type="region of interest" description="Disordered" evidence="1">
    <location>
        <begin position="100"/>
        <end position="136"/>
    </location>
</feature>
<gene>
    <name evidence="4" type="ORF">METZ01_LOCUS368943</name>
</gene>
<evidence type="ECO:0008006" key="5">
    <source>
        <dbReference type="Google" id="ProtNLM"/>
    </source>
</evidence>
<evidence type="ECO:0000259" key="3">
    <source>
        <dbReference type="Pfam" id="PF07635"/>
    </source>
</evidence>
<dbReference type="AlphaFoldDB" id="A0A382T1P8"/>
<dbReference type="EMBL" id="UINC01133260">
    <property type="protein sequence ID" value="SVD16089.1"/>
    <property type="molecule type" value="Genomic_DNA"/>
</dbReference>
<feature type="domain" description="DUF1587" evidence="2">
    <location>
        <begin position="142"/>
        <end position="205"/>
    </location>
</feature>
<feature type="compositionally biased region" description="Basic and acidic residues" evidence="1">
    <location>
        <begin position="102"/>
        <end position="116"/>
    </location>
</feature>
<accession>A0A382T1P8</accession>
<feature type="non-terminal residue" evidence="4">
    <location>
        <position position="218"/>
    </location>
</feature>
<feature type="compositionally biased region" description="Polar residues" evidence="1">
    <location>
        <begin position="117"/>
        <end position="126"/>
    </location>
</feature>
<sequence length="218" mass="24524">MKDTIRIPLPPSRWILLIAIFGVVGGRLSVQAEIVGTAKQKNVPAHVESFLQASCIDCHDGPEGEAGFDLRRVLSDGIGPQETKLDPPWVKIIDRVAAGEMPPREADQPNGKDRNEFVSQTSQWLQKHQKQRNRTYGRVRARRLTRLQVERSLHDILGIDIPLAEKLPDEGRPRGFTTVAEYQTMSHHHLARHLAVVDDALDEAFHRALNPTEACDRD</sequence>
<dbReference type="InterPro" id="IPR013036">
    <property type="entry name" value="DUF1587"/>
</dbReference>
<organism evidence="4">
    <name type="scientific">marine metagenome</name>
    <dbReference type="NCBI Taxonomy" id="408172"/>
    <lineage>
        <taxon>unclassified sequences</taxon>
        <taxon>metagenomes</taxon>
        <taxon>ecological metagenomes</taxon>
    </lineage>
</organism>
<dbReference type="Pfam" id="PF07626">
    <property type="entry name" value="PSD3"/>
    <property type="match status" value="1"/>
</dbReference>
<feature type="domain" description="Cytochrome C Planctomycete-type" evidence="3">
    <location>
        <begin position="55"/>
        <end position="105"/>
    </location>
</feature>
<proteinExistence type="predicted"/>
<feature type="compositionally biased region" description="Basic residues" evidence="1">
    <location>
        <begin position="127"/>
        <end position="136"/>
    </location>
</feature>
<evidence type="ECO:0000313" key="4">
    <source>
        <dbReference type="EMBL" id="SVD16089.1"/>
    </source>
</evidence>
<evidence type="ECO:0000256" key="1">
    <source>
        <dbReference type="SAM" id="MobiDB-lite"/>
    </source>
</evidence>